<keyword evidence="3" id="KW-1185">Reference proteome</keyword>
<feature type="compositionally biased region" description="Basic residues" evidence="1">
    <location>
        <begin position="397"/>
        <end position="414"/>
    </location>
</feature>
<protein>
    <submittedName>
        <fullName evidence="2">DUF2336 domain-containing protein</fullName>
    </submittedName>
</protein>
<dbReference type="Proteomes" id="UP001385499">
    <property type="component" value="Unassembled WGS sequence"/>
</dbReference>
<dbReference type="EMBL" id="JBAKIA010000001">
    <property type="protein sequence ID" value="MEJ8473005.1"/>
    <property type="molecule type" value="Genomic_DNA"/>
</dbReference>
<proteinExistence type="predicted"/>
<organism evidence="2 3">
    <name type="scientific">Roseibium algae</name>
    <dbReference type="NCBI Taxonomy" id="3123038"/>
    <lineage>
        <taxon>Bacteria</taxon>
        <taxon>Pseudomonadati</taxon>
        <taxon>Pseudomonadota</taxon>
        <taxon>Alphaproteobacteria</taxon>
        <taxon>Hyphomicrobiales</taxon>
        <taxon>Stappiaceae</taxon>
        <taxon>Roseibium</taxon>
    </lineage>
</organism>
<comment type="caution">
    <text evidence="2">The sequence shown here is derived from an EMBL/GenBank/DDBJ whole genome shotgun (WGS) entry which is preliminary data.</text>
</comment>
<dbReference type="Pfam" id="PF10098">
    <property type="entry name" value="DUF2336"/>
    <property type="match status" value="1"/>
</dbReference>
<name>A0ABU8TFS6_9HYPH</name>
<sequence length="414" mass="46219">MEHSNASRNPASLALLNIDCLEIFSNLDNCIITIFYLKLEFMGHLIRTQLLNLARDSSAQARGELMLGLTDAIISGIENRPQSELEVYADISLILYKSAPNQDRVQMSRKVATEPLVPVALAMNIASDRINIALPVLESYTTFGQHDLLQLAEKMDDEHLQVLARRSDLGHQVSNTIVRRGTKNVHRIIAGNREIHLSDLALRALVRHAMQDAVLQEDLSLRTDLTPKICSMLLPHADGAARKRLQVLVKSAMSDEDLAKLNRLRDLRKTHGAKLDHLKQKQLWPYAEANNITLNELVLLMLKDQRLAHVADLLGERTQTPSVIARNAIFSGKMDQVITMAKKAELSLDTFSLLAKARCKQLQLSSDQAGKWINAFIGTSTPSNTPTRKSHGGAFAAKRKERPKRKGPRRLVPI</sequence>
<reference evidence="2 3" key="1">
    <citation type="submission" date="2024-02" db="EMBL/GenBank/DDBJ databases">
        <title>Roseibium algae sp. nov., isolated from marine alga (Grateloupia sp.), showing potential in myo-inositol conversion.</title>
        <authorList>
            <person name="Wang Y."/>
        </authorList>
    </citation>
    <scope>NUCLEOTIDE SEQUENCE [LARGE SCALE GENOMIC DNA]</scope>
    <source>
        <strain evidence="2 3">H3510</strain>
    </source>
</reference>
<feature type="region of interest" description="Disordered" evidence="1">
    <location>
        <begin position="380"/>
        <end position="414"/>
    </location>
</feature>
<accession>A0ABU8TFS6</accession>
<evidence type="ECO:0000256" key="1">
    <source>
        <dbReference type="SAM" id="MobiDB-lite"/>
    </source>
</evidence>
<evidence type="ECO:0000313" key="3">
    <source>
        <dbReference type="Proteomes" id="UP001385499"/>
    </source>
</evidence>
<evidence type="ECO:0000313" key="2">
    <source>
        <dbReference type="EMBL" id="MEJ8473005.1"/>
    </source>
</evidence>
<dbReference type="InterPro" id="IPR019285">
    <property type="entry name" value="DUF2336"/>
</dbReference>
<gene>
    <name evidence="2" type="ORF">V6575_02805</name>
</gene>
<dbReference type="RefSeq" id="WP_340272507.1">
    <property type="nucleotide sequence ID" value="NZ_JBAKIA010000001.1"/>
</dbReference>